<feature type="signal peptide" evidence="1">
    <location>
        <begin position="1"/>
        <end position="22"/>
    </location>
</feature>
<dbReference type="Proteomes" id="UP000553963">
    <property type="component" value="Unassembled WGS sequence"/>
</dbReference>
<accession>A0A840AWG5</accession>
<evidence type="ECO:0000313" key="3">
    <source>
        <dbReference type="Proteomes" id="UP000553963"/>
    </source>
</evidence>
<dbReference type="EMBL" id="JACIDS010000004">
    <property type="protein sequence ID" value="MBB3932626.1"/>
    <property type="molecule type" value="Genomic_DNA"/>
</dbReference>
<comment type="caution">
    <text evidence="2">The sequence shown here is derived from an EMBL/GenBank/DDBJ whole genome shotgun (WGS) entry which is preliminary data.</text>
</comment>
<dbReference type="RefSeq" id="WP_183400233.1">
    <property type="nucleotide sequence ID" value="NZ_JACIDS010000004.1"/>
</dbReference>
<reference evidence="2 3" key="1">
    <citation type="submission" date="2020-08" db="EMBL/GenBank/DDBJ databases">
        <title>Genomic Encyclopedia of Type Strains, Phase IV (KMG-IV): sequencing the most valuable type-strain genomes for metagenomic binning, comparative biology and taxonomic classification.</title>
        <authorList>
            <person name="Goeker M."/>
        </authorList>
    </citation>
    <scope>NUCLEOTIDE SEQUENCE [LARGE SCALE GENOMIC DNA]</scope>
    <source>
        <strain evidence="2 3">DSM 25966</strain>
    </source>
</reference>
<evidence type="ECO:0000313" key="2">
    <source>
        <dbReference type="EMBL" id="MBB3932626.1"/>
    </source>
</evidence>
<protein>
    <submittedName>
        <fullName evidence="2">Uncharacterized protein</fullName>
    </submittedName>
</protein>
<proteinExistence type="predicted"/>
<feature type="chain" id="PRO_5032972843" evidence="1">
    <location>
        <begin position="23"/>
        <end position="139"/>
    </location>
</feature>
<organism evidence="2 3">
    <name type="scientific">Kaistia hirudinis</name>
    <dbReference type="NCBI Taxonomy" id="1293440"/>
    <lineage>
        <taxon>Bacteria</taxon>
        <taxon>Pseudomonadati</taxon>
        <taxon>Pseudomonadota</taxon>
        <taxon>Alphaproteobacteria</taxon>
        <taxon>Hyphomicrobiales</taxon>
        <taxon>Kaistiaceae</taxon>
        <taxon>Kaistia</taxon>
    </lineage>
</organism>
<keyword evidence="1" id="KW-0732">Signal</keyword>
<gene>
    <name evidence="2" type="ORF">GGR25_003684</name>
</gene>
<evidence type="ECO:0000256" key="1">
    <source>
        <dbReference type="SAM" id="SignalP"/>
    </source>
</evidence>
<name>A0A840AWG5_9HYPH</name>
<keyword evidence="3" id="KW-1185">Reference proteome</keyword>
<dbReference type="AlphaFoldDB" id="A0A840AWG5"/>
<sequence length="139" mass="14553">MRIAATSLIFASLSLVAADASAAERNGTTSIEFDGRKIVQSFRTSFDPATGELRRSATITLPTGRQAAYTITGTCHRETHSCDLSGSGVGPLGNQWTGTGLARREGTRTSITATLVGPGGRTVKINREVDGDSILPSDL</sequence>